<evidence type="ECO:0000313" key="2">
    <source>
        <dbReference type="Proteomes" id="UP000670092"/>
    </source>
</evidence>
<sequence>MPLSAALLQRGSRPFSSKTLKDCRPSAVFTVNQSTCEPVLVRGRARLMPSSAILRELCGRISDAIMKIVDKRIISSSTVLVMCPGR</sequence>
<dbReference type="Proteomes" id="UP000670092">
    <property type="component" value="Unassembled WGS sequence"/>
</dbReference>
<accession>A0A8H7YHF5</accession>
<dbReference type="EMBL" id="JAEVHI010000005">
    <property type="protein sequence ID" value="KAG5291206.1"/>
    <property type="molecule type" value="Genomic_DNA"/>
</dbReference>
<dbReference type="VEuPathDB" id="FungiDB:I7I52_08463"/>
<comment type="caution">
    <text evidence="1">The sequence shown here is derived from an EMBL/GenBank/DDBJ whole genome shotgun (WGS) entry which is preliminary data.</text>
</comment>
<dbReference type="AlphaFoldDB" id="A0A8H7YHF5"/>
<organism evidence="1 2">
    <name type="scientific">Ajellomyces capsulatus</name>
    <name type="common">Darling's disease fungus</name>
    <name type="synonym">Histoplasma capsulatum</name>
    <dbReference type="NCBI Taxonomy" id="5037"/>
    <lineage>
        <taxon>Eukaryota</taxon>
        <taxon>Fungi</taxon>
        <taxon>Dikarya</taxon>
        <taxon>Ascomycota</taxon>
        <taxon>Pezizomycotina</taxon>
        <taxon>Eurotiomycetes</taxon>
        <taxon>Eurotiomycetidae</taxon>
        <taxon>Onygenales</taxon>
        <taxon>Ajellomycetaceae</taxon>
        <taxon>Histoplasma</taxon>
    </lineage>
</organism>
<reference evidence="1 2" key="1">
    <citation type="submission" date="2021-01" db="EMBL/GenBank/DDBJ databases">
        <title>Chromosome-level genome assembly of a human fungal pathogen reveals clustering of transcriptionally co-regulated genes.</title>
        <authorList>
            <person name="Voorhies M."/>
            <person name="Cohen S."/>
            <person name="Shea T.P."/>
            <person name="Petrus S."/>
            <person name="Munoz J.F."/>
            <person name="Poplawski S."/>
            <person name="Goldman W.E."/>
            <person name="Michael T."/>
            <person name="Cuomo C.A."/>
            <person name="Sil A."/>
            <person name="Beyhan S."/>
        </authorList>
    </citation>
    <scope>NUCLEOTIDE SEQUENCE [LARGE SCALE GENOMIC DNA]</scope>
    <source>
        <strain evidence="1 2">G184AR</strain>
    </source>
</reference>
<proteinExistence type="predicted"/>
<evidence type="ECO:0000313" key="1">
    <source>
        <dbReference type="EMBL" id="KAG5291206.1"/>
    </source>
</evidence>
<protein>
    <submittedName>
        <fullName evidence="1">Uncharacterized protein</fullName>
    </submittedName>
</protein>
<name>A0A8H7YHF5_AJECA</name>
<gene>
    <name evidence="1" type="ORF">I7I52_08463</name>
</gene>